<dbReference type="EMBL" id="NNAY01000238">
    <property type="protein sequence ID" value="OXU29803.1"/>
    <property type="molecule type" value="Genomic_DNA"/>
</dbReference>
<keyword evidence="8" id="KW-1185">Reference proteome</keyword>
<proteinExistence type="predicted"/>
<dbReference type="GO" id="GO:0043565">
    <property type="term" value="F:sequence-specific DNA binding"/>
    <property type="evidence" value="ECO:0007669"/>
    <property type="project" value="InterPro"/>
</dbReference>
<evidence type="ECO:0000256" key="4">
    <source>
        <dbReference type="ARBA" id="ARBA00023125"/>
    </source>
</evidence>
<protein>
    <recommendedName>
        <fullName evidence="6">THAP-type domain-containing protein</fullName>
    </recommendedName>
</protein>
<name>A0A232FGW6_9HYME</name>
<dbReference type="STRING" id="543379.A0A232FGW6"/>
<keyword evidence="1" id="KW-0479">Metal-binding</keyword>
<dbReference type="GO" id="GO:0008270">
    <property type="term" value="F:zinc ion binding"/>
    <property type="evidence" value="ECO:0007669"/>
    <property type="project" value="UniProtKB-KW"/>
</dbReference>
<dbReference type="Gene3D" id="6.20.210.20">
    <property type="entry name" value="THAP domain"/>
    <property type="match status" value="1"/>
</dbReference>
<evidence type="ECO:0000256" key="2">
    <source>
        <dbReference type="ARBA" id="ARBA00022771"/>
    </source>
</evidence>
<sequence>MSSNCSVKYCENENEETKDRGIRYFKFPKDPETAAKWMKACGKKNIDLNCAHVCSVHFQEDCFIKNPDDLNVSGDTNIFQLSKFAVPTKKLPSNNSASCEKAQIVSDQYFTYDDDKQESHLKEQGETITDLGKRPVAKINKLEDKLKEQAVFNDINIFNHNSNVSYRRRKRHNDSILQGETHNLDPLPSSNNVSVSLDNALGFSIPLTAFNVNICLSKTEQTILKDPYDFKELQGILEEQGTTITNLKENDCKTNESQNEKGFIVHETKDEELKLKNMYLEREIHVLKAINAELMTKNKLLTAENLILKKAVTEQKK</sequence>
<keyword evidence="2 5" id="KW-0863">Zinc-finger</keyword>
<dbReference type="AlphaFoldDB" id="A0A232FGW6"/>
<dbReference type="SMART" id="SM00980">
    <property type="entry name" value="THAP"/>
    <property type="match status" value="1"/>
</dbReference>
<dbReference type="PANTHER" id="PTHR46600:SF11">
    <property type="entry name" value="THAP DOMAIN-CONTAINING PROTEIN 10"/>
    <property type="match status" value="1"/>
</dbReference>
<evidence type="ECO:0000313" key="7">
    <source>
        <dbReference type="EMBL" id="OXU29803.1"/>
    </source>
</evidence>
<dbReference type="InterPro" id="IPR006612">
    <property type="entry name" value="THAP_Znf"/>
</dbReference>
<feature type="domain" description="THAP-type" evidence="6">
    <location>
        <begin position="1"/>
        <end position="90"/>
    </location>
</feature>
<evidence type="ECO:0000256" key="5">
    <source>
        <dbReference type="PROSITE-ProRule" id="PRU00309"/>
    </source>
</evidence>
<keyword evidence="3" id="KW-0862">Zinc</keyword>
<evidence type="ECO:0000259" key="6">
    <source>
        <dbReference type="PROSITE" id="PS50950"/>
    </source>
</evidence>
<dbReference type="Proteomes" id="UP000215335">
    <property type="component" value="Unassembled WGS sequence"/>
</dbReference>
<comment type="caution">
    <text evidence="7">The sequence shown here is derived from an EMBL/GenBank/DDBJ whole genome shotgun (WGS) entry which is preliminary data.</text>
</comment>
<dbReference type="PANTHER" id="PTHR46600">
    <property type="entry name" value="THAP DOMAIN-CONTAINING"/>
    <property type="match status" value="1"/>
</dbReference>
<dbReference type="InterPro" id="IPR026516">
    <property type="entry name" value="THAP1/10"/>
</dbReference>
<keyword evidence="4 5" id="KW-0238">DNA-binding</keyword>
<dbReference type="Pfam" id="PF05485">
    <property type="entry name" value="THAP"/>
    <property type="match status" value="1"/>
</dbReference>
<gene>
    <name evidence="7" type="ORF">TSAR_007165</name>
</gene>
<evidence type="ECO:0000256" key="3">
    <source>
        <dbReference type="ARBA" id="ARBA00022833"/>
    </source>
</evidence>
<dbReference type="InterPro" id="IPR038441">
    <property type="entry name" value="THAP_Znf_sf"/>
</dbReference>
<dbReference type="SUPFAM" id="SSF57716">
    <property type="entry name" value="Glucocorticoid receptor-like (DNA-binding domain)"/>
    <property type="match status" value="1"/>
</dbReference>
<evidence type="ECO:0000256" key="1">
    <source>
        <dbReference type="ARBA" id="ARBA00022723"/>
    </source>
</evidence>
<dbReference type="PROSITE" id="PS50950">
    <property type="entry name" value="ZF_THAP"/>
    <property type="match status" value="1"/>
</dbReference>
<dbReference type="SMART" id="SM00692">
    <property type="entry name" value="DM3"/>
    <property type="match status" value="1"/>
</dbReference>
<organism evidence="7 8">
    <name type="scientific">Trichomalopsis sarcophagae</name>
    <dbReference type="NCBI Taxonomy" id="543379"/>
    <lineage>
        <taxon>Eukaryota</taxon>
        <taxon>Metazoa</taxon>
        <taxon>Ecdysozoa</taxon>
        <taxon>Arthropoda</taxon>
        <taxon>Hexapoda</taxon>
        <taxon>Insecta</taxon>
        <taxon>Pterygota</taxon>
        <taxon>Neoptera</taxon>
        <taxon>Endopterygota</taxon>
        <taxon>Hymenoptera</taxon>
        <taxon>Apocrita</taxon>
        <taxon>Proctotrupomorpha</taxon>
        <taxon>Chalcidoidea</taxon>
        <taxon>Pteromalidae</taxon>
        <taxon>Pteromalinae</taxon>
        <taxon>Trichomalopsis</taxon>
    </lineage>
</organism>
<accession>A0A232FGW6</accession>
<reference evidence="7 8" key="1">
    <citation type="journal article" date="2017" name="Curr. Biol.">
        <title>The Evolution of Venom by Co-option of Single-Copy Genes.</title>
        <authorList>
            <person name="Martinson E.O."/>
            <person name="Mrinalini"/>
            <person name="Kelkar Y.D."/>
            <person name="Chang C.H."/>
            <person name="Werren J.H."/>
        </authorList>
    </citation>
    <scope>NUCLEOTIDE SEQUENCE [LARGE SCALE GENOMIC DNA]</scope>
    <source>
        <strain evidence="7 8">Alberta</strain>
        <tissue evidence="7">Whole body</tissue>
    </source>
</reference>
<evidence type="ECO:0000313" key="8">
    <source>
        <dbReference type="Proteomes" id="UP000215335"/>
    </source>
</evidence>